<dbReference type="Pfam" id="PF17815">
    <property type="entry name" value="PDZ_3"/>
    <property type="match status" value="1"/>
</dbReference>
<feature type="domain" description="PDZ" evidence="5">
    <location>
        <begin position="217"/>
        <end position="290"/>
    </location>
</feature>
<evidence type="ECO:0000256" key="1">
    <source>
        <dbReference type="ARBA" id="ARBA00022670"/>
    </source>
</evidence>
<dbReference type="Gene3D" id="2.30.42.10">
    <property type="match status" value="1"/>
</dbReference>
<evidence type="ECO:0000256" key="3">
    <source>
        <dbReference type="ARBA" id="ARBA00022825"/>
    </source>
</evidence>
<keyword evidence="4" id="KW-0732">Signal</keyword>
<dbReference type="InterPro" id="IPR036034">
    <property type="entry name" value="PDZ_sf"/>
</dbReference>
<dbReference type="PANTHER" id="PTHR45980:SF9">
    <property type="entry name" value="PROTEASE DO-LIKE 10, MITOCHONDRIAL-RELATED"/>
    <property type="match status" value="1"/>
</dbReference>
<evidence type="ECO:0000256" key="4">
    <source>
        <dbReference type="SAM" id="SignalP"/>
    </source>
</evidence>
<keyword evidence="2" id="KW-0378">Hydrolase</keyword>
<feature type="signal peptide" evidence="4">
    <location>
        <begin position="1"/>
        <end position="21"/>
    </location>
</feature>
<dbReference type="PROSITE" id="PS50106">
    <property type="entry name" value="PDZ"/>
    <property type="match status" value="1"/>
</dbReference>
<gene>
    <name evidence="6" type="ORF">SH580_04040</name>
</gene>
<keyword evidence="3" id="KW-0720">Serine protease</keyword>
<keyword evidence="1" id="KW-0645">Protease</keyword>
<dbReference type="SUPFAM" id="SSF50156">
    <property type="entry name" value="PDZ domain-like"/>
    <property type="match status" value="1"/>
</dbReference>
<accession>A0ABZ0RQ34</accession>
<evidence type="ECO:0000259" key="5">
    <source>
        <dbReference type="PROSITE" id="PS50106"/>
    </source>
</evidence>
<evidence type="ECO:0000256" key="2">
    <source>
        <dbReference type="ARBA" id="ARBA00022801"/>
    </source>
</evidence>
<feature type="chain" id="PRO_5047352937" description="PDZ domain-containing protein" evidence="4">
    <location>
        <begin position="22"/>
        <end position="486"/>
    </location>
</feature>
<dbReference type="PANTHER" id="PTHR45980">
    <property type="match status" value="1"/>
</dbReference>
<dbReference type="InterPro" id="IPR046449">
    <property type="entry name" value="DEGP_PDZ_sf"/>
</dbReference>
<protein>
    <recommendedName>
        <fullName evidence="5">PDZ domain-containing protein</fullName>
    </recommendedName>
</protein>
<reference evidence="6 7" key="1">
    <citation type="submission" date="2023-11" db="EMBL/GenBank/DDBJ databases">
        <title>Coraliomargarita sp. nov., isolated from marine algae.</title>
        <authorList>
            <person name="Lee J.K."/>
            <person name="Baek J.H."/>
            <person name="Kim J.M."/>
            <person name="Choi D.G."/>
            <person name="Jeon C.O."/>
        </authorList>
    </citation>
    <scope>NUCLEOTIDE SEQUENCE [LARGE SCALE GENOMIC DNA]</scope>
    <source>
        <strain evidence="6 7">J2-16</strain>
    </source>
</reference>
<dbReference type="InterPro" id="IPR041517">
    <property type="entry name" value="DEGP_PDZ"/>
</dbReference>
<organism evidence="6 7">
    <name type="scientific">Coraliomargarita algicola</name>
    <dbReference type="NCBI Taxonomy" id="3092156"/>
    <lineage>
        <taxon>Bacteria</taxon>
        <taxon>Pseudomonadati</taxon>
        <taxon>Verrucomicrobiota</taxon>
        <taxon>Opitutia</taxon>
        <taxon>Puniceicoccales</taxon>
        <taxon>Coraliomargaritaceae</taxon>
        <taxon>Coraliomargarita</taxon>
    </lineage>
</organism>
<dbReference type="SUPFAM" id="SSF50494">
    <property type="entry name" value="Trypsin-like serine proteases"/>
    <property type="match status" value="1"/>
</dbReference>
<dbReference type="Proteomes" id="UP001324993">
    <property type="component" value="Chromosome"/>
</dbReference>
<keyword evidence="7" id="KW-1185">Reference proteome</keyword>
<evidence type="ECO:0000313" key="7">
    <source>
        <dbReference type="Proteomes" id="UP001324993"/>
    </source>
</evidence>
<proteinExistence type="predicted"/>
<dbReference type="InterPro" id="IPR001478">
    <property type="entry name" value="PDZ"/>
</dbReference>
<dbReference type="InterPro" id="IPR009003">
    <property type="entry name" value="Peptidase_S1_PA"/>
</dbReference>
<dbReference type="EMBL" id="CP138858">
    <property type="protein sequence ID" value="WPJ96875.1"/>
    <property type="molecule type" value="Genomic_DNA"/>
</dbReference>
<name>A0ABZ0RQ34_9BACT</name>
<dbReference type="Gene3D" id="3.20.190.20">
    <property type="match status" value="1"/>
</dbReference>
<sequence length="486" mass="54328">MIKHFALTLLCCLFTLQIAQADKRTRSQQSAAFDSDAALVEIEITKTGYNYQIPWNTSTQQSRKNGIVIADHQILTTADGFSGHTLCRVRKGGIPHQYTATLKWIDYYANIAILDIEDPIFWEGMRPTRLCQQIPQSGELQIIRWRNGRIEERAAEIVRLFVGKSKMSYVHHLTLSASTEMDSTGWAEVVLSGNQIVGLTTSYADDKLSILPAPFITSVLEQKAKGQDVGIGHFDFSIMSGKNPALLASKGMPHTDIGVVVTQVGSRRLAANTLQVGDVLLAINGFEIDNDGKYIDPTYGRLSLYGLATRDNHAGDALPMRIWREQQELTVDYILPRADFTKDLVPERLYDQAPEYLIAGGLLFQPITGPYLNTYGKNRPLLLEYYSHHAELPERNGLVIVSSVIPDPYNRGYESVRQLIVDRINGQIIHSIADISEALAHPQGEFHRLEFMPDQGLKHIVLDAASMEAATQRILKHYNIPSARSE</sequence>
<evidence type="ECO:0000313" key="6">
    <source>
        <dbReference type="EMBL" id="WPJ96875.1"/>
    </source>
</evidence>
<dbReference type="RefSeq" id="WP_319833732.1">
    <property type="nucleotide sequence ID" value="NZ_CP138858.1"/>
</dbReference>